<reference evidence="1 2" key="1">
    <citation type="submission" date="2018-11" db="EMBL/GenBank/DDBJ databases">
        <title>Vibrio ponticus strain CAIM 1751 pathogenic for the snapper Lutjanus guttatus.</title>
        <authorList>
            <person name="Soto-Rodriguez S."/>
            <person name="Lozano-Olvera R."/>
            <person name="Gomez-Gil B."/>
        </authorList>
    </citation>
    <scope>NUCLEOTIDE SEQUENCE [LARGE SCALE GENOMIC DNA]</scope>
    <source>
        <strain evidence="1 2">CAIM 1751</strain>
    </source>
</reference>
<sequence length="118" mass="13187">MQLLLHSKTKYKIGFITVTYTGLKTGELAALAVYRTYPIQATQSNLTIKGFLGVSITGNQQPLKLRIGQKRVSVFAKLAIYGIDQVLVTLEGKRQYTTSLFEHVMQQKRKIPSISARA</sequence>
<name>A0A3N3DXR6_9VIBR</name>
<evidence type="ECO:0000313" key="2">
    <source>
        <dbReference type="Proteomes" id="UP000278792"/>
    </source>
</evidence>
<gene>
    <name evidence="1" type="ORF">EGH82_14290</name>
</gene>
<organism evidence="1 2">
    <name type="scientific">Vibrio ponticus</name>
    <dbReference type="NCBI Taxonomy" id="265668"/>
    <lineage>
        <taxon>Bacteria</taxon>
        <taxon>Pseudomonadati</taxon>
        <taxon>Pseudomonadota</taxon>
        <taxon>Gammaproteobacteria</taxon>
        <taxon>Vibrionales</taxon>
        <taxon>Vibrionaceae</taxon>
        <taxon>Vibrio</taxon>
    </lineage>
</organism>
<protein>
    <submittedName>
        <fullName evidence="1">Uncharacterized protein</fullName>
    </submittedName>
</protein>
<dbReference type="EMBL" id="RKIK01000045">
    <property type="protein sequence ID" value="ROV59293.1"/>
    <property type="molecule type" value="Genomic_DNA"/>
</dbReference>
<evidence type="ECO:0000313" key="1">
    <source>
        <dbReference type="EMBL" id="ROV59293.1"/>
    </source>
</evidence>
<dbReference type="AlphaFoldDB" id="A0A3N3DXR6"/>
<comment type="caution">
    <text evidence="1">The sequence shown here is derived from an EMBL/GenBank/DDBJ whole genome shotgun (WGS) entry which is preliminary data.</text>
</comment>
<dbReference type="Proteomes" id="UP000278792">
    <property type="component" value="Unassembled WGS sequence"/>
</dbReference>
<proteinExistence type="predicted"/>
<accession>A0A3N3DXR6</accession>